<sequence length="147" mass="15280">MAGNDCGALLDEELSSFFLNYLADTQAAAAVMGPGGRGEACKLTPSRETRLEGDAAAETFSSRRTPGGDSGLAAGMARRGVAGCRLEEARHTPEKTSPRPLQTPMRQGGAGPRGRWRARSGGFRAGAEGAGGVRSRFSRPGLGERVC</sequence>
<reference evidence="3" key="1">
    <citation type="journal article" date="2013" name="Science">
        <title>Comparative analysis of bat genomes provides insight into the evolution of flight and immunity.</title>
        <authorList>
            <person name="Zhang G."/>
            <person name="Cowled C."/>
            <person name="Shi Z."/>
            <person name="Huang Z."/>
            <person name="Bishop-Lilly K.A."/>
            <person name="Fang X."/>
            <person name="Wynne J.W."/>
            <person name="Xiong Z."/>
            <person name="Baker M.L."/>
            <person name="Zhao W."/>
            <person name="Tachedjian M."/>
            <person name="Zhu Y."/>
            <person name="Zhou P."/>
            <person name="Jiang X."/>
            <person name="Ng J."/>
            <person name="Yang L."/>
            <person name="Wu L."/>
            <person name="Xiao J."/>
            <person name="Feng Y."/>
            <person name="Chen Y."/>
            <person name="Sun X."/>
            <person name="Zhang Y."/>
            <person name="Marsh G.A."/>
            <person name="Crameri G."/>
            <person name="Broder C.C."/>
            <person name="Frey K.G."/>
            <person name="Wang L.F."/>
            <person name="Wang J."/>
        </authorList>
    </citation>
    <scope>NUCLEOTIDE SEQUENCE [LARGE SCALE GENOMIC DNA]</scope>
</reference>
<accession>L5L2I0</accession>
<evidence type="ECO:0000313" key="2">
    <source>
        <dbReference type="EMBL" id="ELK17258.1"/>
    </source>
</evidence>
<name>L5L2I0_PTEAL</name>
<proteinExistence type="predicted"/>
<evidence type="ECO:0000256" key="1">
    <source>
        <dbReference type="SAM" id="MobiDB-lite"/>
    </source>
</evidence>
<keyword evidence="3" id="KW-1185">Reference proteome</keyword>
<dbReference type="InParanoid" id="L5L2I0"/>
<keyword evidence="2" id="KW-0675">Receptor</keyword>
<dbReference type="eggNOG" id="ENOG502QTA7">
    <property type="taxonomic scope" value="Eukaryota"/>
</dbReference>
<organism evidence="2 3">
    <name type="scientific">Pteropus alecto</name>
    <name type="common">Black flying fox</name>
    <dbReference type="NCBI Taxonomy" id="9402"/>
    <lineage>
        <taxon>Eukaryota</taxon>
        <taxon>Metazoa</taxon>
        <taxon>Chordata</taxon>
        <taxon>Craniata</taxon>
        <taxon>Vertebrata</taxon>
        <taxon>Euteleostomi</taxon>
        <taxon>Mammalia</taxon>
        <taxon>Eutheria</taxon>
        <taxon>Laurasiatheria</taxon>
        <taxon>Chiroptera</taxon>
        <taxon>Yinpterochiroptera</taxon>
        <taxon>Pteropodoidea</taxon>
        <taxon>Pteropodidae</taxon>
        <taxon>Pteropodinae</taxon>
        <taxon>Pteropus</taxon>
    </lineage>
</organism>
<evidence type="ECO:0000313" key="3">
    <source>
        <dbReference type="Proteomes" id="UP000010552"/>
    </source>
</evidence>
<feature type="compositionally biased region" description="Basic and acidic residues" evidence="1">
    <location>
        <begin position="85"/>
        <end position="97"/>
    </location>
</feature>
<dbReference type="Proteomes" id="UP000010552">
    <property type="component" value="Unassembled WGS sequence"/>
</dbReference>
<protein>
    <submittedName>
        <fullName evidence="2">Peroxisome proliferator-activated receptor gamma coactivator 1-beta</fullName>
    </submittedName>
</protein>
<dbReference type="AlphaFoldDB" id="L5L2I0"/>
<feature type="region of interest" description="Disordered" evidence="1">
    <location>
        <begin position="52"/>
        <end position="147"/>
    </location>
</feature>
<dbReference type="EMBL" id="KB030406">
    <property type="protein sequence ID" value="ELK17258.1"/>
    <property type="molecule type" value="Genomic_DNA"/>
</dbReference>
<gene>
    <name evidence="2" type="ORF">PAL_GLEAN10018745</name>
</gene>